<dbReference type="Pfam" id="PF09538">
    <property type="entry name" value="FYDLN_acid"/>
    <property type="match status" value="1"/>
</dbReference>
<dbReference type="EMBL" id="JBHUHD010000001">
    <property type="protein sequence ID" value="MFD2139904.1"/>
    <property type="molecule type" value="Genomic_DNA"/>
</dbReference>
<feature type="compositionally biased region" description="Acidic residues" evidence="1">
    <location>
        <begin position="88"/>
        <end position="133"/>
    </location>
</feature>
<dbReference type="Proteomes" id="UP001597299">
    <property type="component" value="Unassembled WGS sequence"/>
</dbReference>
<feature type="compositionally biased region" description="Acidic residues" evidence="1">
    <location>
        <begin position="55"/>
        <end position="79"/>
    </location>
</feature>
<accession>A0ABW4YV17</accession>
<organism evidence="2 3">
    <name type="scientific">Ancylobacter oerskovii</name>
    <dbReference type="NCBI Taxonomy" id="459519"/>
    <lineage>
        <taxon>Bacteria</taxon>
        <taxon>Pseudomonadati</taxon>
        <taxon>Pseudomonadota</taxon>
        <taxon>Alphaproteobacteria</taxon>
        <taxon>Hyphomicrobiales</taxon>
        <taxon>Xanthobacteraceae</taxon>
        <taxon>Ancylobacter</taxon>
    </lineage>
</organism>
<dbReference type="NCBIfam" id="TIGR02300">
    <property type="entry name" value="FYDLN_acid"/>
    <property type="match status" value="1"/>
</dbReference>
<feature type="compositionally biased region" description="Basic and acidic residues" evidence="1">
    <location>
        <begin position="45"/>
        <end position="54"/>
    </location>
</feature>
<proteinExistence type="predicted"/>
<name>A0ABW4YV17_9HYPH</name>
<sequence length="133" mass="14514">MVKPELGTKRVCPVTGRKFYDLNKDPVISPYTGQIVPITVAVSRGRPETSRATEAETDNEAEEAEDVELVSLEDADEEAATPAKSTTSDDDIEIDDEVENDSDDDDTFLEEDEDDGDDVTDLIGDGLEDDEEG</sequence>
<keyword evidence="3" id="KW-1185">Reference proteome</keyword>
<comment type="caution">
    <text evidence="2">The sequence shown here is derived from an EMBL/GenBank/DDBJ whole genome shotgun (WGS) entry which is preliminary data.</text>
</comment>
<dbReference type="InterPro" id="IPR012644">
    <property type="entry name" value="CHP02300_FYDLN_acid"/>
</dbReference>
<evidence type="ECO:0000313" key="3">
    <source>
        <dbReference type="Proteomes" id="UP001597299"/>
    </source>
</evidence>
<gene>
    <name evidence="2" type="ORF">ACFSNC_05815</name>
</gene>
<evidence type="ECO:0000313" key="2">
    <source>
        <dbReference type="EMBL" id="MFD2139904.1"/>
    </source>
</evidence>
<dbReference type="RefSeq" id="WP_213353401.1">
    <property type="nucleotide sequence ID" value="NZ_JAHBGB010000033.1"/>
</dbReference>
<protein>
    <submittedName>
        <fullName evidence="2">TIGR02300 family protein</fullName>
    </submittedName>
</protein>
<feature type="region of interest" description="Disordered" evidence="1">
    <location>
        <begin position="43"/>
        <end position="133"/>
    </location>
</feature>
<evidence type="ECO:0000256" key="1">
    <source>
        <dbReference type="SAM" id="MobiDB-lite"/>
    </source>
</evidence>
<reference evidence="3" key="1">
    <citation type="journal article" date="2019" name="Int. J. Syst. Evol. Microbiol.">
        <title>The Global Catalogue of Microorganisms (GCM) 10K type strain sequencing project: providing services to taxonomists for standard genome sequencing and annotation.</title>
        <authorList>
            <consortium name="The Broad Institute Genomics Platform"/>
            <consortium name="The Broad Institute Genome Sequencing Center for Infectious Disease"/>
            <person name="Wu L."/>
            <person name="Ma J."/>
        </authorList>
    </citation>
    <scope>NUCLEOTIDE SEQUENCE [LARGE SCALE GENOMIC DNA]</scope>
    <source>
        <strain evidence="3">CCM 7435</strain>
    </source>
</reference>